<dbReference type="OrthoDB" id="7594418at2"/>
<reference evidence="1 2" key="1">
    <citation type="submission" date="2019-09" db="EMBL/GenBank/DDBJ databases">
        <title>Polymorphobacter sp. isolated from a lake in China.</title>
        <authorList>
            <person name="Liu Z."/>
        </authorList>
    </citation>
    <scope>NUCLEOTIDE SEQUENCE [LARGE SCALE GENOMIC DNA]</scope>
    <source>
        <strain evidence="1 2">D40P</strain>
    </source>
</reference>
<dbReference type="Gene3D" id="1.10.287.130">
    <property type="match status" value="1"/>
</dbReference>
<accession>A0A7C9KLR6</accession>
<dbReference type="AlphaFoldDB" id="A0A7C9KLR6"/>
<dbReference type="EMBL" id="WIOL01000003">
    <property type="protein sequence ID" value="MQT17323.1"/>
    <property type="molecule type" value="Genomic_DNA"/>
</dbReference>
<keyword evidence="2" id="KW-1185">Reference proteome</keyword>
<evidence type="ECO:0000313" key="1">
    <source>
        <dbReference type="EMBL" id="MQT17323.1"/>
    </source>
</evidence>
<name>A0A7C9KLR6_9SPHN</name>
<proteinExistence type="predicted"/>
<organism evidence="1 2">
    <name type="scientific">Sandarakinorhabdus fusca</name>
    <dbReference type="NCBI Taxonomy" id="1439888"/>
    <lineage>
        <taxon>Bacteria</taxon>
        <taxon>Pseudomonadati</taxon>
        <taxon>Pseudomonadota</taxon>
        <taxon>Alphaproteobacteria</taxon>
        <taxon>Sphingomonadales</taxon>
        <taxon>Sphingosinicellaceae</taxon>
        <taxon>Sandarakinorhabdus</taxon>
    </lineage>
</organism>
<comment type="caution">
    <text evidence="1">The sequence shown here is derived from an EMBL/GenBank/DDBJ whole genome shotgun (WGS) entry which is preliminary data.</text>
</comment>
<dbReference type="Proteomes" id="UP000481327">
    <property type="component" value="Unassembled WGS sequence"/>
</dbReference>
<sequence length="177" mass="17779">MTDLPALLSKWLCHDLATPAATVMTASELLGPTGDAEINGLVQDGAKRLVARLRLIRAAFAPGGAAMSGTALERLVRDGIDGTPLTWERPGDASGPEAALVAGAAMLLADLARGSAVTVDASGVRWDAARTLPDSVLAALAGETPTDSRAAVAAMVAAAAVRAGAAVTATADGIRWN</sequence>
<gene>
    <name evidence="1" type="ORF">F3168_08615</name>
</gene>
<evidence type="ECO:0000313" key="2">
    <source>
        <dbReference type="Proteomes" id="UP000481327"/>
    </source>
</evidence>
<dbReference type="RefSeq" id="WP_152577802.1">
    <property type="nucleotide sequence ID" value="NZ_JAATJI010000002.1"/>
</dbReference>
<protein>
    <recommendedName>
        <fullName evidence="3">Histidine phosphotransferase ChpT C-terminal domain-containing protein</fullName>
    </recommendedName>
</protein>
<evidence type="ECO:0008006" key="3">
    <source>
        <dbReference type="Google" id="ProtNLM"/>
    </source>
</evidence>